<accession>A0A2N8SXQ7</accession>
<dbReference type="Pfam" id="PF00005">
    <property type="entry name" value="ABC_tran"/>
    <property type="match status" value="1"/>
</dbReference>
<keyword evidence="5" id="KW-0547">Nucleotide-binding</keyword>
<sequence length="285" mass="31034">MNTLEAVPTAQGHRVAGSWPALRLSAVGHSHAGGPPALHGIDLQIMQGERVAIIGPSGAGKTTLLRLLATSLKPDQGQLELLGQQPWRLSAGARQRLRTRIGLIHQAPPLPPRQRVITAVLAGRLGQWSLPQSLLSLVYPLDRQGAAEALGRLDLADKLYMRCDQLSGGQLQRVGIARMLYQAPELILADEPVSAMDPVLAAYTLDVLNRETQRRNATLLASLHAVELALEHFPRIVGVRNGRILFDKPTAQVSPDELAALYVNEQLEREPVQPALMQQLNIPRC</sequence>
<comment type="caution">
    <text evidence="10">The sequence shown here is derived from an EMBL/GenBank/DDBJ whole genome shotgun (WGS) entry which is preliminary data.</text>
</comment>
<dbReference type="PROSITE" id="PS50893">
    <property type="entry name" value="ABC_TRANSPORTER_2"/>
    <property type="match status" value="1"/>
</dbReference>
<protein>
    <submittedName>
        <fullName evidence="10">Phosphonate ABC transporter</fullName>
    </submittedName>
</protein>
<dbReference type="PROSITE" id="PS00211">
    <property type="entry name" value="ABC_TRANSPORTER_1"/>
    <property type="match status" value="1"/>
</dbReference>
<dbReference type="SMART" id="SM00382">
    <property type="entry name" value="AAA"/>
    <property type="match status" value="1"/>
</dbReference>
<proteinExistence type="predicted"/>
<dbReference type="InterPro" id="IPR003439">
    <property type="entry name" value="ABC_transporter-like_ATP-bd"/>
</dbReference>
<reference evidence="10 11" key="1">
    <citation type="submission" date="2018-01" db="EMBL/GenBank/DDBJ databases">
        <title>Denitrification phenotypes of diverse strains of Pseudomonas stutzeri.</title>
        <authorList>
            <person name="Milligan D.A."/>
            <person name="Bergaust L."/>
            <person name="Bakken L.R."/>
            <person name="Frostegard A."/>
        </authorList>
    </citation>
    <scope>NUCLEOTIDE SEQUENCE [LARGE SCALE GENOMIC DNA]</scope>
    <source>
        <strain evidence="10 11">24a75</strain>
    </source>
</reference>
<evidence type="ECO:0000256" key="8">
    <source>
        <dbReference type="ARBA" id="ARBA00023136"/>
    </source>
</evidence>
<evidence type="ECO:0000256" key="3">
    <source>
        <dbReference type="ARBA" id="ARBA00022475"/>
    </source>
</evidence>
<dbReference type="GO" id="GO:0005524">
    <property type="term" value="F:ATP binding"/>
    <property type="evidence" value="ECO:0007669"/>
    <property type="project" value="UniProtKB-KW"/>
</dbReference>
<feature type="domain" description="ABC transporter" evidence="9">
    <location>
        <begin position="22"/>
        <end position="266"/>
    </location>
</feature>
<evidence type="ECO:0000256" key="2">
    <source>
        <dbReference type="ARBA" id="ARBA00022448"/>
    </source>
</evidence>
<dbReference type="GO" id="GO:0016887">
    <property type="term" value="F:ATP hydrolysis activity"/>
    <property type="evidence" value="ECO:0007669"/>
    <property type="project" value="InterPro"/>
</dbReference>
<gene>
    <name evidence="10" type="ORF">CXK94_15720</name>
</gene>
<dbReference type="RefSeq" id="WP_102895049.1">
    <property type="nucleotide sequence ID" value="NZ_JAMOHU010000007.1"/>
</dbReference>
<dbReference type="Gene3D" id="3.40.50.300">
    <property type="entry name" value="P-loop containing nucleotide triphosphate hydrolases"/>
    <property type="match status" value="1"/>
</dbReference>
<keyword evidence="4" id="KW-0997">Cell inner membrane</keyword>
<evidence type="ECO:0000256" key="6">
    <source>
        <dbReference type="ARBA" id="ARBA00022840"/>
    </source>
</evidence>
<keyword evidence="7" id="KW-1278">Translocase</keyword>
<keyword evidence="2" id="KW-0813">Transport</keyword>
<dbReference type="AlphaFoldDB" id="A0A2N8SXQ7"/>
<evidence type="ECO:0000259" key="9">
    <source>
        <dbReference type="PROSITE" id="PS50893"/>
    </source>
</evidence>
<dbReference type="PANTHER" id="PTHR43166:SF6">
    <property type="entry name" value="PHOSPHONATES IMPORT ATP-BINDING PROTEIN PHNC"/>
    <property type="match status" value="1"/>
</dbReference>
<keyword evidence="6" id="KW-0067">ATP-binding</keyword>
<dbReference type="EMBL" id="POUT01000009">
    <property type="protein sequence ID" value="PNG07266.1"/>
    <property type="molecule type" value="Genomic_DNA"/>
</dbReference>
<dbReference type="InterPro" id="IPR017871">
    <property type="entry name" value="ABC_transporter-like_CS"/>
</dbReference>
<dbReference type="PANTHER" id="PTHR43166">
    <property type="entry name" value="AMINO ACID IMPORT ATP-BINDING PROTEIN"/>
    <property type="match status" value="1"/>
</dbReference>
<dbReference type="Proteomes" id="UP000236023">
    <property type="component" value="Unassembled WGS sequence"/>
</dbReference>
<dbReference type="SUPFAM" id="SSF52540">
    <property type="entry name" value="P-loop containing nucleoside triphosphate hydrolases"/>
    <property type="match status" value="1"/>
</dbReference>
<evidence type="ECO:0000313" key="11">
    <source>
        <dbReference type="Proteomes" id="UP000236023"/>
    </source>
</evidence>
<keyword evidence="8" id="KW-0472">Membrane</keyword>
<evidence type="ECO:0000313" key="10">
    <source>
        <dbReference type="EMBL" id="PNG07266.1"/>
    </source>
</evidence>
<dbReference type="InterPro" id="IPR027417">
    <property type="entry name" value="P-loop_NTPase"/>
</dbReference>
<keyword evidence="3" id="KW-1003">Cell membrane</keyword>
<comment type="subcellular location">
    <subcellularLocation>
        <location evidence="1">Cell inner membrane</location>
        <topology evidence="1">Peripheral membrane protein</topology>
    </subcellularLocation>
</comment>
<name>A0A2N8SXQ7_STUST</name>
<evidence type="ECO:0000256" key="5">
    <source>
        <dbReference type="ARBA" id="ARBA00022741"/>
    </source>
</evidence>
<organism evidence="10 11">
    <name type="scientific">Stutzerimonas stutzeri</name>
    <name type="common">Pseudomonas stutzeri</name>
    <dbReference type="NCBI Taxonomy" id="316"/>
    <lineage>
        <taxon>Bacteria</taxon>
        <taxon>Pseudomonadati</taxon>
        <taxon>Pseudomonadota</taxon>
        <taxon>Gammaproteobacteria</taxon>
        <taxon>Pseudomonadales</taxon>
        <taxon>Pseudomonadaceae</taxon>
        <taxon>Stutzerimonas</taxon>
    </lineage>
</organism>
<evidence type="ECO:0000256" key="4">
    <source>
        <dbReference type="ARBA" id="ARBA00022519"/>
    </source>
</evidence>
<dbReference type="InterPro" id="IPR003593">
    <property type="entry name" value="AAA+_ATPase"/>
</dbReference>
<dbReference type="GO" id="GO:0005886">
    <property type="term" value="C:plasma membrane"/>
    <property type="evidence" value="ECO:0007669"/>
    <property type="project" value="UniProtKB-SubCell"/>
</dbReference>
<evidence type="ECO:0000256" key="1">
    <source>
        <dbReference type="ARBA" id="ARBA00004417"/>
    </source>
</evidence>
<evidence type="ECO:0000256" key="7">
    <source>
        <dbReference type="ARBA" id="ARBA00022967"/>
    </source>
</evidence>
<dbReference type="InterPro" id="IPR050086">
    <property type="entry name" value="MetN_ABC_transporter-like"/>
</dbReference>